<organism evidence="2 3">
    <name type="scientific">Lactarius akahatsu</name>
    <dbReference type="NCBI Taxonomy" id="416441"/>
    <lineage>
        <taxon>Eukaryota</taxon>
        <taxon>Fungi</taxon>
        <taxon>Dikarya</taxon>
        <taxon>Basidiomycota</taxon>
        <taxon>Agaricomycotina</taxon>
        <taxon>Agaricomycetes</taxon>
        <taxon>Russulales</taxon>
        <taxon>Russulaceae</taxon>
        <taxon>Lactarius</taxon>
    </lineage>
</organism>
<accession>A0AAD4LKP2</accession>
<dbReference type="AlphaFoldDB" id="A0AAD4LKP2"/>
<keyword evidence="3" id="KW-1185">Reference proteome</keyword>
<reference evidence="2" key="1">
    <citation type="submission" date="2022-01" db="EMBL/GenBank/DDBJ databases">
        <title>Comparative genomics reveals a dynamic genome evolution in the ectomycorrhizal milk-cap (Lactarius) mushrooms.</title>
        <authorList>
            <consortium name="DOE Joint Genome Institute"/>
            <person name="Lebreton A."/>
            <person name="Tang N."/>
            <person name="Kuo A."/>
            <person name="LaButti K."/>
            <person name="Drula E."/>
            <person name="Barry K."/>
            <person name="Clum A."/>
            <person name="Lipzen A."/>
            <person name="Mousain D."/>
            <person name="Ng V."/>
            <person name="Wang R."/>
            <person name="Wang X."/>
            <person name="Dai Y."/>
            <person name="Henrissat B."/>
            <person name="Grigoriev I.V."/>
            <person name="Guerin-Laguette A."/>
            <person name="Yu F."/>
            <person name="Martin F.M."/>
        </authorList>
    </citation>
    <scope>NUCLEOTIDE SEQUENCE</scope>
    <source>
        <strain evidence="2">QP</strain>
    </source>
</reference>
<proteinExistence type="predicted"/>
<sequence>MLIEGHPERIKTQLGMRCHVFLNLVDELRRVGLSGSRHVSLEQLAIFKFLYTAVAGLSV</sequence>
<comment type="caution">
    <text evidence="2">The sequence shown here is derived from an EMBL/GenBank/DDBJ whole genome shotgun (WGS) entry which is preliminary data.</text>
</comment>
<gene>
    <name evidence="2" type="ORF">EDB92DRAFT_1797011</name>
</gene>
<dbReference type="Proteomes" id="UP001201163">
    <property type="component" value="Unassembled WGS sequence"/>
</dbReference>
<dbReference type="EMBL" id="JAKELL010000021">
    <property type="protein sequence ID" value="KAH8992664.1"/>
    <property type="molecule type" value="Genomic_DNA"/>
</dbReference>
<dbReference type="Pfam" id="PF26138">
    <property type="entry name" value="DUF8040"/>
    <property type="match status" value="1"/>
</dbReference>
<name>A0AAD4LKP2_9AGAM</name>
<feature type="domain" description="DUF8040" evidence="1">
    <location>
        <begin position="2"/>
        <end position="56"/>
    </location>
</feature>
<evidence type="ECO:0000313" key="2">
    <source>
        <dbReference type="EMBL" id="KAH8992664.1"/>
    </source>
</evidence>
<dbReference type="InterPro" id="IPR058353">
    <property type="entry name" value="DUF8040"/>
</dbReference>
<protein>
    <recommendedName>
        <fullName evidence="1">DUF8040 domain-containing protein</fullName>
    </recommendedName>
</protein>
<evidence type="ECO:0000313" key="3">
    <source>
        <dbReference type="Proteomes" id="UP001201163"/>
    </source>
</evidence>
<evidence type="ECO:0000259" key="1">
    <source>
        <dbReference type="Pfam" id="PF26138"/>
    </source>
</evidence>